<evidence type="ECO:0000256" key="2">
    <source>
        <dbReference type="ARBA" id="ARBA00006432"/>
    </source>
</evidence>
<dbReference type="Gene3D" id="3.30.300.30">
    <property type="match status" value="4"/>
</dbReference>
<dbReference type="InterPro" id="IPR029063">
    <property type="entry name" value="SAM-dependent_MTases_sf"/>
</dbReference>
<dbReference type="InterPro" id="IPR036736">
    <property type="entry name" value="ACP-like_sf"/>
</dbReference>
<dbReference type="NCBIfam" id="NF003417">
    <property type="entry name" value="PRK04813.1"/>
    <property type="match status" value="4"/>
</dbReference>
<evidence type="ECO:0000256" key="3">
    <source>
        <dbReference type="ARBA" id="ARBA00022450"/>
    </source>
</evidence>
<dbReference type="CDD" id="cd17646">
    <property type="entry name" value="A_NRPS_AB3403-like"/>
    <property type="match status" value="1"/>
</dbReference>
<dbReference type="FunFam" id="3.30.300.30:FF:000010">
    <property type="entry name" value="Enterobactin synthetase component F"/>
    <property type="match status" value="2"/>
</dbReference>
<dbReference type="Pfam" id="PF13193">
    <property type="entry name" value="AMP-binding_C"/>
    <property type="match status" value="2"/>
</dbReference>
<feature type="compositionally biased region" description="Basic and acidic residues" evidence="7">
    <location>
        <begin position="940"/>
        <end position="957"/>
    </location>
</feature>
<dbReference type="Gene3D" id="3.30.559.30">
    <property type="entry name" value="Nonribosomal peptide synthetase, condensation domain"/>
    <property type="match status" value="4"/>
</dbReference>
<dbReference type="InterPro" id="IPR020845">
    <property type="entry name" value="AMP-binding_CS"/>
</dbReference>
<evidence type="ECO:0000313" key="9">
    <source>
        <dbReference type="EMBL" id="MCM6773181.1"/>
    </source>
</evidence>
<gene>
    <name evidence="9" type="ORF">NDR86_06820</name>
</gene>
<dbReference type="NCBIfam" id="TIGR01720">
    <property type="entry name" value="NRPS-para261"/>
    <property type="match status" value="1"/>
</dbReference>
<dbReference type="SUPFAM" id="SSF47336">
    <property type="entry name" value="ACP-like"/>
    <property type="match status" value="3"/>
</dbReference>
<dbReference type="InterPro" id="IPR001242">
    <property type="entry name" value="Condensation_dom"/>
</dbReference>
<dbReference type="EMBL" id="JAMRXG010000002">
    <property type="protein sequence ID" value="MCM6773181.1"/>
    <property type="molecule type" value="Genomic_DNA"/>
</dbReference>
<dbReference type="GO" id="GO:0017000">
    <property type="term" value="P:antibiotic biosynthetic process"/>
    <property type="evidence" value="ECO:0007669"/>
    <property type="project" value="UniProtKB-KW"/>
</dbReference>
<dbReference type="Gene3D" id="1.10.1200.10">
    <property type="entry name" value="ACP-like"/>
    <property type="match status" value="2"/>
</dbReference>
<dbReference type="Pfam" id="PF00668">
    <property type="entry name" value="Condensation"/>
    <property type="match status" value="4"/>
</dbReference>
<feature type="domain" description="Carrier" evidence="8">
    <location>
        <begin position="958"/>
        <end position="1032"/>
    </location>
</feature>
<reference evidence="9" key="1">
    <citation type="submission" date="2022-06" db="EMBL/GenBank/DDBJ databases">
        <title>Novel species in genus nocardia.</title>
        <authorList>
            <person name="Li F."/>
        </authorList>
    </citation>
    <scope>NUCLEOTIDE SEQUENCE</scope>
    <source>
        <strain evidence="9">CDC141</strain>
    </source>
</reference>
<dbReference type="FunFam" id="3.40.50.12780:FF:000012">
    <property type="entry name" value="Non-ribosomal peptide synthetase"/>
    <property type="match status" value="2"/>
</dbReference>
<keyword evidence="3" id="KW-0596">Phosphopantetheine</keyword>
<dbReference type="CDD" id="cd02440">
    <property type="entry name" value="AdoMet_MTases"/>
    <property type="match status" value="1"/>
</dbReference>
<dbReference type="GO" id="GO:0008610">
    <property type="term" value="P:lipid biosynthetic process"/>
    <property type="evidence" value="ECO:0007669"/>
    <property type="project" value="UniProtKB-ARBA"/>
</dbReference>
<dbReference type="SUPFAM" id="SSF52777">
    <property type="entry name" value="CoA-dependent acyltransferases"/>
    <property type="match status" value="8"/>
</dbReference>
<name>A0A9X2E3W1_9NOCA</name>
<dbReference type="InterPro" id="IPR009081">
    <property type="entry name" value="PP-bd_ACP"/>
</dbReference>
<dbReference type="Gene3D" id="3.40.50.980">
    <property type="match status" value="4"/>
</dbReference>
<evidence type="ECO:0000256" key="4">
    <source>
        <dbReference type="ARBA" id="ARBA00022553"/>
    </source>
</evidence>
<dbReference type="InterPro" id="IPR023213">
    <property type="entry name" value="CAT-like_dom_sf"/>
</dbReference>
<dbReference type="InterPro" id="IPR045851">
    <property type="entry name" value="AMP-bd_C_sf"/>
</dbReference>
<dbReference type="PROSITE" id="PS00012">
    <property type="entry name" value="PHOSPHOPANTETHEINE"/>
    <property type="match status" value="3"/>
</dbReference>
<dbReference type="SMART" id="SM00823">
    <property type="entry name" value="PKS_PP"/>
    <property type="match status" value="3"/>
</dbReference>
<dbReference type="Proteomes" id="UP001139157">
    <property type="component" value="Unassembled WGS sequence"/>
</dbReference>
<evidence type="ECO:0000259" key="8">
    <source>
        <dbReference type="PROSITE" id="PS50075"/>
    </source>
</evidence>
<keyword evidence="5" id="KW-0677">Repeat</keyword>
<dbReference type="InterPro" id="IPR042099">
    <property type="entry name" value="ANL_N_sf"/>
</dbReference>
<dbReference type="Pfam" id="PF08242">
    <property type="entry name" value="Methyltransf_12"/>
    <property type="match status" value="1"/>
</dbReference>
<dbReference type="InterPro" id="IPR025110">
    <property type="entry name" value="AMP-bd_C"/>
</dbReference>
<evidence type="ECO:0000256" key="7">
    <source>
        <dbReference type="SAM" id="MobiDB-lite"/>
    </source>
</evidence>
<dbReference type="CDD" id="cd05930">
    <property type="entry name" value="A_NRPS"/>
    <property type="match status" value="2"/>
</dbReference>
<dbReference type="GO" id="GO:0043041">
    <property type="term" value="P:amino acid activation for nonribosomal peptide biosynthetic process"/>
    <property type="evidence" value="ECO:0007669"/>
    <property type="project" value="TreeGrafter"/>
</dbReference>
<dbReference type="FunFam" id="1.10.1200.10:FF:000005">
    <property type="entry name" value="Nonribosomal peptide synthetase 1"/>
    <property type="match status" value="2"/>
</dbReference>
<feature type="domain" description="Carrier" evidence="8">
    <location>
        <begin position="3930"/>
        <end position="4005"/>
    </location>
</feature>
<protein>
    <submittedName>
        <fullName evidence="9">Amino acid adenylation domain-containing protein</fullName>
    </submittedName>
</protein>
<keyword evidence="4" id="KW-0597">Phosphoprotein</keyword>
<dbReference type="PROSITE" id="PS00455">
    <property type="entry name" value="AMP_BINDING"/>
    <property type="match status" value="3"/>
</dbReference>
<dbReference type="InterPro" id="IPR029058">
    <property type="entry name" value="AB_hydrolase_fold"/>
</dbReference>
<dbReference type="InterPro" id="IPR010060">
    <property type="entry name" value="NRPS_synth"/>
</dbReference>
<dbReference type="InterPro" id="IPR006162">
    <property type="entry name" value="Ppantetheine_attach_site"/>
</dbReference>
<dbReference type="GO" id="GO:0031177">
    <property type="term" value="F:phosphopantetheine binding"/>
    <property type="evidence" value="ECO:0007669"/>
    <property type="project" value="InterPro"/>
</dbReference>
<sequence length="4018" mass="435514">MTGKTLVRLPLSSAQSGVWYGHQLDPARRRYTLGECVEIHGPVDRVALAEALHRVVLETDAYRTVSVGGKDELRQTISITRAESPLRFRDLTAEPDPAGTAWAWMESDMAQPVDLETGLLMTSVLFQLTEQSHLWYLRAHHIVADAYANALACRRVAEIYDALIHGNAYPESRFGTLSELIAEDAAYRASAEFAADRDYWLEQLADRPVPVRLGGSVAADRIPDRAFVRSTGHIDPDGVRRLREQAWAARVAWPVWQIALVAVFLQRMSGQDDIVLGLPVSGRATALSKRTPGMVSNIVPLRLTVRPDRSLAELVPQVHAALRGALKHQRYRHEDLRRDLGLAAQDPGILGPLVNIMSFDVDFTLDGHRCSMHNLSMGPVDDLSIIVYDRDGGLRVDFDADPQRYDQGELDRLRDRFLHLLTTALADPGCAVGELDVLTDSERRQVLVDWNVTACALREGTLTGGFEAQVRSDADRLALVYEGRRLSYRELNERANRLAHWLIERGAGPDRIVAVRLPRSFDLYVAIYAVVKSGAAYLPIETDVPDQRLEHLLADAQPMLLLSEIPDVTGYPTHDPAQRARPDHAAYVIYTSGSTGRPKGVVVSHRSIVNRLAWAHVRFGMNSGDRVLLKTPIGFDVSVPELFLPLMAGAAVVIARPGGHREPSYLADLIRREQVTTAHFVPSMLAAFLADERAAACVGLRRVWCSGEALPADLIERCRAVLGVPLYNLYGPTEAAVDVTSWECLPGADGVRIGRPIWNTKLYVLDARLRPVPPNVAGELYLAGIGLARGYLGRPDLTSERFVANPFEPGGTRMYRTGDVVRWSVEGELEYLGRADFQLKVRGIRIEPGEIEAVLTDYPGVARAVVTASTVRGGDKQLVGYVVPAEAAQDGDAAPEVAIPLAAGLDIARLRRFVASRLPEFMVPSAFVVLDHLPLTPNGKLDRKALPEPESRPDAYRAPRTSGEEILAELFADVLGVERVGIDDDFFALGGDSIRSMQVVARARARGVEIGPRDIFDQRTVAGLVEIAAFDEGRSGPVLAELDGGGVGRMPLPPIAHEMIDSGCDYGRFAQAQLLELPLGIDLMGLVATLTALVDRNDILRARVLADGERGLSVGPPGSLEIAELIERVEYDDVFDGDGRSERIAAQLDSSADLLDPVAGVMLRAVWFDPGPSRPGRLLLVLHHLVVDGVSWRILVSDLAEIWDRVRRGEAPGARPSGTSMRRWAHALSERAVRPEQVAQLAWWRSVLDGPDPLLGRRAVDPAIDVRSTVGTVRVRLPAAVTAAALTGVPAVFHCGVDHVLLAALSVAVARWRRARGVAESSVLIRLEGHGREETVAPGADLSTTVGWFTSVFPVRLDLGEVDPEAAIAGTEATATALKAVKEQLARVPDGGIGYGLLRHLNPETAPELANRSTGQIAFNYLGRFAATDVPAELRSSGWVPAADSPALLTSADPNLPVAAAVDINAIVLEGDSGPELAAVFDFATGVISAEDAHELAELWSAAIGGMAGYVADGGRGGLTPSDVPLVSVTQAELEGWERRFSGLVDVWPLTPLQSGLLFHSLSADGDFDAYQMQLVFGLSGQVDTDRMRAAGQALLDRYPNLRVALLGDANGDPVQLVLDGIELPWVEIDLRDDDDRDEAYERLLRADRRTRFDSLVPPLLRLTLVRMGPERSELILTAHHVLFDGWSLPLVMQDLIRLYGSYGDATVLPRPRAYRDFLGWLGRQDRSESARAWAEELDGIDAPTHIAPAAAGRRQVSGVEHAAVPLTSEDARALSRRAAELGVTVNTLVQGMWGLLLSALTGRSDVVFGATVSGRPPAVRGVDSMVGLFVNTVPVRVRCSPAVPFAQVVRRLQERQAALLDHHHHPLAEIHRALGMNTLFDTLVAFESYPVDRAGISEANAAAGIAFTGIRPFTATHYPLTLLTAADGPQVRMLLQYATDVFDPDATEVIARRFAAVIRQVLADPGIRVGAVDALIGDEREWVLERFNDTAVGEAVVESATVPELFALRAAADPDAVAVVVDGARWTYRELASRVDALADRLIRDHGVRPESVVAVALPRSAELVVALLAVWRAGAAYLPVDTRYPSARLEFIVAETRPALVVTDGRAEAVLGDSVSPRLRIDDVCWDVDGGNPAVRVLPDQAAYVMYTSGSTGTPKGVVITHRNVADGVRELISRLEVAPGWRMLAGTSINFDVSVFELFTTLCTGGTVEMMRDVLVVAERGGWRGGVISTVPSVFAELIDREITIEAEAVVFAGEPLPVSLVERARRALPGATVINAYGQTESFYATTHSLRASEDPAGGGNVPIGAPLGTVRAYVLGPGLAPAPIGVVGELYVAGTGIGRGYHGRTGLTASRFVADPFGGPGERMYRTGDMARWDRDGRLECVGRGDTQVKVRGFRIEPAEVEAVLTEYQDVTQAVVTASTVRGSDRQLVAYLVPGPGLADALDLTALRQFATARLPEFMVPSVFVVLERFPLTPNGKLDRKALPEPEFRTGSSGAPRTVDEEILAGLFADVLGLERVGIDDDFFTLGGHSLLATRLANRIRAVMAVEAPIRTIFEAPTVAALAHQLRTGERARPPLRRAERPESIPLSFAQRRLWFLHRFEGSSALYNIPLVLRLTGALDSQALIRAIDDVVVRHESVRTVFGEDESGMSRQRIVAADATGLDIPIVPVRPSEAAQAIAEAIDHRFDLTSDIPLWARIFRLGTEEHVLVLVIHHIAGDGASMVPLARDLVAAYTARVDGTAPSWPPLPVQYVDYTLWQQRLLGEESDPESVLSRQFAYWRRELTGVPQPLRLPTDRPRPAAAGHRGGIVEFALEPELLASVEDLARRHGATVSMVLQSALAVLLSRLGGGEDLTVGSPIAGRTDEALTDLVGFFVNTWVLRVDLSGNPSFEQVLAQVRGKALAAYDNQDAPFERLVELLNPDRSTAYHPLFQVMFAWQNTVVPDIEVAGLQVTREPAATQTAKFDLFFNVAPRSDGRGARGEIEYATDIFDRDTVSMIARRFRAVVEQAVAEPRARVGGVDTLIPGERQRLLQTLNDTSVADRAVERAAGASIPELFAAQVAADPDAVAVVADGVRLSYGELNARANRLAHWLTERYRLGPDTVVAVALPRTADLVAVLLAILKTGAAYLPLDPDHPEARVRFMLDDCRPRVVLTPEVLPVDVARYPATDPVIGKVPQSCAAYVLYTSGSTGRPKGVIVPRAALTNFLLSMRHSLGLSSSDRLLAVTTVAFDIAALELFVPLLSGAAVVLAAKESVVVPRELLELVARHGVTVVQATPSLWQMVTMHDPDGVRGLRVLVGGEPLTAALAETLAKAATEVTNLYGPTETTIWSTAAAVRGDAVVPAIGRPIANTRVYVLDSALRPVPSGVVGELYIGGAGVARGYVGRAGLTAARFVADPFAPVSGQRVYRTGDLARWNGDGELECLGRSDHQVKIRGFRIEPGEIEAGLAEHPQVMRAVVIVREDQPGDQRLVAYVVPRPTGSVAEAGAQVGEWQQVYDQVYAASEGIPLGEDFELWKSSYTGEPIALDEMWSWRAAAVEQVMRFGPRRVLEIGVGSGLLLSRIAPEVDEYWGTDFSAAVIARLRAQVDATGYADRVRLACQAADDVTGLPTGCFDTVVLNSVVQYFPDAGYLDRVLAYAMDLLAPGGRIILGDIRRKASLRALYAAIYRSQRPGATASMVRAAVEQSVLTEKELVIDPEWFTEWARDRGEAAGIEVRLKSGTAHNELTRHRYEVVLHKAGAETVSLGGTPELRWGGDLDDLELLDERIRGAGGPVRITGMINARVSDEIAAAAGTVSAAATVDPQSVYEWAVERGLRIVTTWSADGPERFEAIVLPARVGEDPPFTDIYRPAPRRGVWVNNPVGAREVASVLAVLPDFLRERLPEYMIPAAVVAIGEVPLTPNGKLDRAALPAPEFKAMTTYRAPRTREEETLVGLFAEVLGIERVGVDDDFFALGGHSLLAIRLTSRIRAVTGVEIPIRAVFEHPTVGRLADRWSDMSKSSRPVLRRMVER</sequence>
<dbReference type="NCBIfam" id="TIGR01733">
    <property type="entry name" value="AA-adenyl-dom"/>
    <property type="match status" value="3"/>
</dbReference>
<dbReference type="SUPFAM" id="SSF53335">
    <property type="entry name" value="S-adenosyl-L-methionine-dependent methyltransferases"/>
    <property type="match status" value="1"/>
</dbReference>
<comment type="similarity">
    <text evidence="2">Belongs to the ATP-dependent AMP-binding enzyme family.</text>
</comment>
<dbReference type="InterPro" id="IPR010071">
    <property type="entry name" value="AA_adenyl_dom"/>
</dbReference>
<dbReference type="CDD" id="cd19543">
    <property type="entry name" value="DCL_NRPS"/>
    <property type="match status" value="1"/>
</dbReference>
<evidence type="ECO:0000256" key="5">
    <source>
        <dbReference type="ARBA" id="ARBA00022737"/>
    </source>
</evidence>
<dbReference type="Pfam" id="PF00501">
    <property type="entry name" value="AMP-binding"/>
    <property type="match status" value="3"/>
</dbReference>
<accession>A0A9X2E3W1</accession>
<dbReference type="RefSeq" id="WP_251910161.1">
    <property type="nucleotide sequence ID" value="NZ_JAMRXG010000002.1"/>
</dbReference>
<dbReference type="Gene3D" id="3.40.50.150">
    <property type="entry name" value="Vaccinia Virus protein VP39"/>
    <property type="match status" value="1"/>
</dbReference>
<dbReference type="InterPro" id="IPR020806">
    <property type="entry name" value="PKS_PP-bd"/>
</dbReference>
<keyword evidence="6" id="KW-0045">Antibiotic biosynthesis</keyword>
<dbReference type="CDD" id="cd19540">
    <property type="entry name" value="LCL_NRPS-like"/>
    <property type="match status" value="1"/>
</dbReference>
<comment type="cofactor">
    <cofactor evidence="1">
        <name>pantetheine 4'-phosphate</name>
        <dbReference type="ChEBI" id="CHEBI:47942"/>
    </cofactor>
</comment>
<dbReference type="GO" id="GO:0009403">
    <property type="term" value="P:toxin biosynthetic process"/>
    <property type="evidence" value="ECO:0007669"/>
    <property type="project" value="UniProtKB-ARBA"/>
</dbReference>
<dbReference type="GO" id="GO:0005829">
    <property type="term" value="C:cytosol"/>
    <property type="evidence" value="ECO:0007669"/>
    <property type="project" value="TreeGrafter"/>
</dbReference>
<feature type="domain" description="Carrier" evidence="8">
    <location>
        <begin position="2500"/>
        <end position="2575"/>
    </location>
</feature>
<dbReference type="Gene3D" id="3.40.50.1820">
    <property type="entry name" value="alpha/beta hydrolase"/>
    <property type="match status" value="1"/>
</dbReference>
<dbReference type="GO" id="GO:0003824">
    <property type="term" value="F:catalytic activity"/>
    <property type="evidence" value="ECO:0007669"/>
    <property type="project" value="InterPro"/>
</dbReference>
<dbReference type="FunFam" id="1.10.1200.10:FF:000016">
    <property type="entry name" value="Non-ribosomal peptide synthase"/>
    <property type="match status" value="1"/>
</dbReference>
<dbReference type="Pfam" id="PF00550">
    <property type="entry name" value="PP-binding"/>
    <property type="match status" value="3"/>
</dbReference>
<feature type="region of interest" description="Disordered" evidence="7">
    <location>
        <begin position="940"/>
        <end position="959"/>
    </location>
</feature>
<keyword evidence="10" id="KW-1185">Reference proteome</keyword>
<dbReference type="FunFam" id="2.30.38.10:FF:000001">
    <property type="entry name" value="Non-ribosomal peptide synthetase PvdI"/>
    <property type="match status" value="3"/>
</dbReference>
<dbReference type="SUPFAM" id="SSF56801">
    <property type="entry name" value="Acetyl-CoA synthetase-like"/>
    <property type="match status" value="3"/>
</dbReference>
<dbReference type="Gene3D" id="3.30.559.10">
    <property type="entry name" value="Chloramphenicol acetyltransferase-like domain"/>
    <property type="match status" value="4"/>
</dbReference>
<organism evidence="9 10">
    <name type="scientific">Nocardia pulmonis</name>
    <dbReference type="NCBI Taxonomy" id="2951408"/>
    <lineage>
        <taxon>Bacteria</taxon>
        <taxon>Bacillati</taxon>
        <taxon>Actinomycetota</taxon>
        <taxon>Actinomycetes</taxon>
        <taxon>Mycobacteriales</taxon>
        <taxon>Nocardiaceae</taxon>
        <taxon>Nocardia</taxon>
    </lineage>
</organism>
<dbReference type="InterPro" id="IPR013217">
    <property type="entry name" value="Methyltransf_12"/>
</dbReference>
<dbReference type="FunFam" id="3.40.50.980:FF:000001">
    <property type="entry name" value="Non-ribosomal peptide synthetase"/>
    <property type="match status" value="1"/>
</dbReference>
<evidence type="ECO:0000256" key="6">
    <source>
        <dbReference type="ARBA" id="ARBA00023194"/>
    </source>
</evidence>
<dbReference type="Gene3D" id="2.30.38.10">
    <property type="entry name" value="Luciferase, Domain 3"/>
    <property type="match status" value="2"/>
</dbReference>
<comment type="caution">
    <text evidence="9">The sequence shown here is derived from an EMBL/GenBank/DDBJ whole genome shotgun (WGS) entry which is preliminary data.</text>
</comment>
<dbReference type="PANTHER" id="PTHR45527">
    <property type="entry name" value="NONRIBOSOMAL PEPTIDE SYNTHETASE"/>
    <property type="match status" value="1"/>
</dbReference>
<evidence type="ECO:0000313" key="10">
    <source>
        <dbReference type="Proteomes" id="UP001139157"/>
    </source>
</evidence>
<dbReference type="PROSITE" id="PS50075">
    <property type="entry name" value="CARRIER"/>
    <property type="match status" value="3"/>
</dbReference>
<dbReference type="Gene3D" id="3.40.50.12780">
    <property type="entry name" value="N-terminal domain of ligase-like"/>
    <property type="match status" value="1"/>
</dbReference>
<dbReference type="InterPro" id="IPR000873">
    <property type="entry name" value="AMP-dep_synth/lig_dom"/>
</dbReference>
<dbReference type="GO" id="GO:0072330">
    <property type="term" value="P:monocarboxylic acid biosynthetic process"/>
    <property type="evidence" value="ECO:0007669"/>
    <property type="project" value="UniProtKB-ARBA"/>
</dbReference>
<dbReference type="PANTHER" id="PTHR45527:SF1">
    <property type="entry name" value="FATTY ACID SYNTHASE"/>
    <property type="match status" value="1"/>
</dbReference>
<proteinExistence type="inferred from homology"/>
<evidence type="ECO:0000256" key="1">
    <source>
        <dbReference type="ARBA" id="ARBA00001957"/>
    </source>
</evidence>